<evidence type="ECO:0000313" key="5">
    <source>
        <dbReference type="EMBL" id="KAL3428376.1"/>
    </source>
</evidence>
<dbReference type="PANTHER" id="PTHR23138">
    <property type="entry name" value="RAN BINDING PROTEIN"/>
    <property type="match status" value="1"/>
</dbReference>
<dbReference type="SUPFAM" id="SSF50729">
    <property type="entry name" value="PH domain-like"/>
    <property type="match status" value="1"/>
</dbReference>
<name>A0ABR4PZE5_9HELO</name>
<feature type="compositionally biased region" description="Basic and acidic residues" evidence="3">
    <location>
        <begin position="27"/>
        <end position="41"/>
    </location>
</feature>
<gene>
    <name evidence="5" type="ORF">PVAG01_01885</name>
</gene>
<dbReference type="InterPro" id="IPR011993">
    <property type="entry name" value="PH-like_dom_sf"/>
</dbReference>
<dbReference type="PROSITE" id="PS50196">
    <property type="entry name" value="RANBD1"/>
    <property type="match status" value="1"/>
</dbReference>
<feature type="compositionally biased region" description="Basic and acidic residues" evidence="3">
    <location>
        <begin position="117"/>
        <end position="126"/>
    </location>
</feature>
<feature type="compositionally biased region" description="Basic and acidic residues" evidence="3">
    <location>
        <begin position="51"/>
        <end position="74"/>
    </location>
</feature>
<dbReference type="InterPro" id="IPR045255">
    <property type="entry name" value="RanBP1-like"/>
</dbReference>
<keyword evidence="2" id="KW-0539">Nucleus</keyword>
<reference evidence="5 6" key="1">
    <citation type="submission" date="2024-06" db="EMBL/GenBank/DDBJ databases">
        <title>Complete genome of Phlyctema vagabunda strain 19-DSS-EL-015.</title>
        <authorList>
            <person name="Fiorenzani C."/>
        </authorList>
    </citation>
    <scope>NUCLEOTIDE SEQUENCE [LARGE SCALE GENOMIC DNA]</scope>
    <source>
        <strain evidence="5 6">19-DSS-EL-015</strain>
    </source>
</reference>
<evidence type="ECO:0000256" key="2">
    <source>
        <dbReference type="ARBA" id="ARBA00023242"/>
    </source>
</evidence>
<sequence>MPSTSAAKADPDLATQVAEVAAQPDITEAKQNHIDDNHDENSDLATNTMATEKDHERDDPATTAAREELKHTSISDKNLPESARQPEGTATDASDQDKPMEGTEKVIAPGTKLTPAKQEDLRERLSSPKKKRGRDQDNDTEYSDDSKNEEGSADGATADGGREKKRHRDTSEGPTKDTDPVLEAKEMPIMDAPDSNKTITTSDEPSTTKPTFGSSFTDKPQTSASAFASSGFGALAAASTSPFGTVGASKPSVFGGGNAQSTTSGFGSLSGSKSPPAAGTFGGVSAASTTSGFGGGFGGALGQKSVFGSALSNGFGGGTGPKLSSFAAAGKENEALPSKPVKAFGAPDSDEEDGEDSEDGSDVEGGEDEEGEKTTSEDKKKSKTTKVHIDDGEAGEATFLQLRAKLYTLESKEAGWKERGVGTVKINVNKSCVDTSDNGQAIPETLDFSSIDDSENVPAARLIMRQESTHRVILNTIIVRAMEFKEKPSSATAVQILFTAFEGDSEPRPVNMLLKLSEANSRSFMRDIKIIQYNLKDLP</sequence>
<dbReference type="Proteomes" id="UP001629113">
    <property type="component" value="Unassembled WGS sequence"/>
</dbReference>
<protein>
    <recommendedName>
        <fullName evidence="4">RanBD1 domain-containing protein</fullName>
    </recommendedName>
</protein>
<proteinExistence type="predicted"/>
<evidence type="ECO:0000313" key="6">
    <source>
        <dbReference type="Proteomes" id="UP001629113"/>
    </source>
</evidence>
<feature type="compositionally biased region" description="Polar residues" evidence="3">
    <location>
        <begin position="195"/>
        <end position="221"/>
    </location>
</feature>
<feature type="domain" description="RanBD1" evidence="4">
    <location>
        <begin position="387"/>
        <end position="516"/>
    </location>
</feature>
<feature type="region of interest" description="Disordered" evidence="3">
    <location>
        <begin position="332"/>
        <end position="387"/>
    </location>
</feature>
<feature type="compositionally biased region" description="Acidic residues" evidence="3">
    <location>
        <begin position="348"/>
        <end position="371"/>
    </location>
</feature>
<evidence type="ECO:0000256" key="3">
    <source>
        <dbReference type="SAM" id="MobiDB-lite"/>
    </source>
</evidence>
<feature type="compositionally biased region" description="Basic and acidic residues" evidence="3">
    <location>
        <begin position="95"/>
        <end position="104"/>
    </location>
</feature>
<dbReference type="Gene3D" id="2.30.29.30">
    <property type="entry name" value="Pleckstrin-homology domain (PH domain)/Phosphotyrosine-binding domain (PTB)"/>
    <property type="match status" value="1"/>
</dbReference>
<comment type="caution">
    <text evidence="5">The sequence shown here is derived from an EMBL/GenBank/DDBJ whole genome shotgun (WGS) entry which is preliminary data.</text>
</comment>
<evidence type="ECO:0000256" key="1">
    <source>
        <dbReference type="ARBA" id="ARBA00004123"/>
    </source>
</evidence>
<dbReference type="PANTHER" id="PTHR23138:SF142">
    <property type="entry name" value="RAN-BINDING PROTEIN 3B-RELATED"/>
    <property type="match status" value="1"/>
</dbReference>
<dbReference type="Pfam" id="PF00638">
    <property type="entry name" value="Ran_BP1"/>
    <property type="match status" value="1"/>
</dbReference>
<accession>A0ABR4PZE5</accession>
<feature type="compositionally biased region" description="Low complexity" evidence="3">
    <location>
        <begin position="261"/>
        <end position="291"/>
    </location>
</feature>
<organism evidence="5 6">
    <name type="scientific">Phlyctema vagabunda</name>
    <dbReference type="NCBI Taxonomy" id="108571"/>
    <lineage>
        <taxon>Eukaryota</taxon>
        <taxon>Fungi</taxon>
        <taxon>Dikarya</taxon>
        <taxon>Ascomycota</taxon>
        <taxon>Pezizomycotina</taxon>
        <taxon>Leotiomycetes</taxon>
        <taxon>Helotiales</taxon>
        <taxon>Dermateaceae</taxon>
        <taxon>Phlyctema</taxon>
    </lineage>
</organism>
<feature type="compositionally biased region" description="Basic and acidic residues" evidence="3">
    <location>
        <begin position="169"/>
        <end position="188"/>
    </location>
</feature>
<evidence type="ECO:0000259" key="4">
    <source>
        <dbReference type="PROSITE" id="PS50196"/>
    </source>
</evidence>
<dbReference type="InterPro" id="IPR000156">
    <property type="entry name" value="Ran_bind_dom"/>
</dbReference>
<dbReference type="SMART" id="SM00160">
    <property type="entry name" value="RanBD"/>
    <property type="match status" value="1"/>
</dbReference>
<feature type="region of interest" description="Disordered" evidence="3">
    <location>
        <begin position="245"/>
        <end position="295"/>
    </location>
</feature>
<keyword evidence="6" id="KW-1185">Reference proteome</keyword>
<comment type="subcellular location">
    <subcellularLocation>
        <location evidence="1">Nucleus</location>
    </subcellularLocation>
</comment>
<dbReference type="EMBL" id="JBFCZG010000001">
    <property type="protein sequence ID" value="KAL3428376.1"/>
    <property type="molecule type" value="Genomic_DNA"/>
</dbReference>
<feature type="region of interest" description="Disordered" evidence="3">
    <location>
        <begin position="21"/>
        <end position="228"/>
    </location>
</feature>